<dbReference type="InterPro" id="IPR037185">
    <property type="entry name" value="EmrE-like"/>
</dbReference>
<feature type="transmembrane region" description="Helical" evidence="7">
    <location>
        <begin position="282"/>
        <end position="301"/>
    </location>
</feature>
<evidence type="ECO:0000313" key="9">
    <source>
        <dbReference type="EMBL" id="MFC4554786.1"/>
    </source>
</evidence>
<evidence type="ECO:0000313" key="10">
    <source>
        <dbReference type="Proteomes" id="UP001595955"/>
    </source>
</evidence>
<feature type="transmembrane region" description="Helical" evidence="7">
    <location>
        <begin position="49"/>
        <end position="71"/>
    </location>
</feature>
<reference evidence="10" key="1">
    <citation type="journal article" date="2019" name="Int. J. Syst. Evol. Microbiol.">
        <title>The Global Catalogue of Microorganisms (GCM) 10K type strain sequencing project: providing services to taxonomists for standard genome sequencing and annotation.</title>
        <authorList>
            <consortium name="The Broad Institute Genomics Platform"/>
            <consortium name="The Broad Institute Genome Sequencing Center for Infectious Disease"/>
            <person name="Wu L."/>
            <person name="Ma J."/>
        </authorList>
    </citation>
    <scope>NUCLEOTIDE SEQUENCE [LARGE SCALE GENOMIC DNA]</scope>
    <source>
        <strain evidence="10">JCM 3369</strain>
    </source>
</reference>
<dbReference type="EMBL" id="JBHSGF010000003">
    <property type="protein sequence ID" value="MFC4554786.1"/>
    <property type="molecule type" value="Genomic_DNA"/>
</dbReference>
<feature type="transmembrane region" description="Helical" evidence="7">
    <location>
        <begin position="168"/>
        <end position="188"/>
    </location>
</feature>
<dbReference type="InterPro" id="IPR000620">
    <property type="entry name" value="EamA_dom"/>
</dbReference>
<evidence type="ECO:0000256" key="5">
    <source>
        <dbReference type="ARBA" id="ARBA00023136"/>
    </source>
</evidence>
<feature type="transmembrane region" description="Helical" evidence="7">
    <location>
        <begin position="21"/>
        <end position="43"/>
    </location>
</feature>
<evidence type="ECO:0000256" key="3">
    <source>
        <dbReference type="ARBA" id="ARBA00022692"/>
    </source>
</evidence>
<dbReference type="Pfam" id="PF00892">
    <property type="entry name" value="EamA"/>
    <property type="match status" value="2"/>
</dbReference>
<feature type="transmembrane region" description="Helical" evidence="7">
    <location>
        <begin position="259"/>
        <end position="276"/>
    </location>
</feature>
<feature type="transmembrane region" description="Helical" evidence="7">
    <location>
        <begin position="83"/>
        <end position="103"/>
    </location>
</feature>
<keyword evidence="5 7" id="KW-0472">Membrane</keyword>
<comment type="caution">
    <text evidence="9">The sequence shown here is derived from an EMBL/GenBank/DDBJ whole genome shotgun (WGS) entry which is preliminary data.</text>
</comment>
<dbReference type="RefSeq" id="WP_122825328.1">
    <property type="nucleotide sequence ID" value="NZ_CP033325.1"/>
</dbReference>
<feature type="transmembrane region" description="Helical" evidence="7">
    <location>
        <begin position="109"/>
        <end position="129"/>
    </location>
</feature>
<gene>
    <name evidence="9" type="ORF">ACFO3F_05950</name>
</gene>
<evidence type="ECO:0000256" key="7">
    <source>
        <dbReference type="SAM" id="Phobius"/>
    </source>
</evidence>
<evidence type="ECO:0000259" key="8">
    <source>
        <dbReference type="Pfam" id="PF00892"/>
    </source>
</evidence>
<dbReference type="SUPFAM" id="SSF103481">
    <property type="entry name" value="Multidrug resistance efflux transporter EmrE"/>
    <property type="match status" value="2"/>
</dbReference>
<name>A0ABV9D867_9MICO</name>
<protein>
    <submittedName>
        <fullName evidence="9">DMT family transporter</fullName>
    </submittedName>
</protein>
<dbReference type="InterPro" id="IPR050638">
    <property type="entry name" value="AA-Vitamin_Transporters"/>
</dbReference>
<keyword evidence="3 7" id="KW-0812">Transmembrane</keyword>
<evidence type="ECO:0000256" key="2">
    <source>
        <dbReference type="ARBA" id="ARBA00007362"/>
    </source>
</evidence>
<keyword evidence="10" id="KW-1185">Reference proteome</keyword>
<proteinExistence type="inferred from homology"/>
<dbReference type="Proteomes" id="UP001595955">
    <property type="component" value="Unassembled WGS sequence"/>
</dbReference>
<keyword evidence="4 7" id="KW-1133">Transmembrane helix</keyword>
<accession>A0ABV9D867</accession>
<dbReference type="PANTHER" id="PTHR32322:SF2">
    <property type="entry name" value="EAMA DOMAIN-CONTAINING PROTEIN"/>
    <property type="match status" value="1"/>
</dbReference>
<feature type="domain" description="EamA" evidence="8">
    <location>
        <begin position="20"/>
        <end position="151"/>
    </location>
</feature>
<evidence type="ECO:0000256" key="4">
    <source>
        <dbReference type="ARBA" id="ARBA00022989"/>
    </source>
</evidence>
<feature type="region of interest" description="Disordered" evidence="6">
    <location>
        <begin position="308"/>
        <end position="327"/>
    </location>
</feature>
<evidence type="ECO:0000256" key="6">
    <source>
        <dbReference type="SAM" id="MobiDB-lite"/>
    </source>
</evidence>
<feature type="transmembrane region" description="Helical" evidence="7">
    <location>
        <begin position="138"/>
        <end position="156"/>
    </location>
</feature>
<comment type="subcellular location">
    <subcellularLocation>
        <location evidence="1">Membrane</location>
        <topology evidence="1">Multi-pass membrane protein</topology>
    </subcellularLocation>
</comment>
<comment type="similarity">
    <text evidence="2">Belongs to the EamA transporter family.</text>
</comment>
<organism evidence="9 10">
    <name type="scientific">Georgenia faecalis</name>
    <dbReference type="NCBI Taxonomy" id="2483799"/>
    <lineage>
        <taxon>Bacteria</taxon>
        <taxon>Bacillati</taxon>
        <taxon>Actinomycetota</taxon>
        <taxon>Actinomycetes</taxon>
        <taxon>Micrococcales</taxon>
        <taxon>Bogoriellaceae</taxon>
        <taxon>Georgenia</taxon>
    </lineage>
</organism>
<dbReference type="PANTHER" id="PTHR32322">
    <property type="entry name" value="INNER MEMBRANE TRANSPORTER"/>
    <property type="match status" value="1"/>
</dbReference>
<feature type="domain" description="EamA" evidence="8">
    <location>
        <begin position="170"/>
        <end position="300"/>
    </location>
</feature>
<feature type="transmembrane region" description="Helical" evidence="7">
    <location>
        <begin position="200"/>
        <end position="221"/>
    </location>
</feature>
<evidence type="ECO:0000256" key="1">
    <source>
        <dbReference type="ARBA" id="ARBA00004141"/>
    </source>
</evidence>
<sequence length="327" mass="32814">MKGNSSATPHRASPVPTPRAGLAWGLLGVAAFSLTLPLTRVAVGPGQMSALFVGSGRAVVAALLAGAALVVTRQPRPRGRQWWSVLVVAAGAVVGFPLLTSLAHTVTPASHGTVVMALLPAATAAIAVTRTREQPGRAFWVSAGTGAVAAVTFAVVQHGGLDRLHASAGLLLAAVVVCAVAYAEGGVLSRALGSWQTISWALVAASPVMIVLTGIAVAGQPPSGTPAAWLSFGYLGVVSMFLGFVAWYRGLAIGPLAQVSQVQLAQPVLGISWAALLLGERITAVTVLGGAVVVACALIAVRSRQPLGAGAPSGVPHAPAARTTSAR</sequence>
<feature type="transmembrane region" description="Helical" evidence="7">
    <location>
        <begin position="227"/>
        <end position="247"/>
    </location>
</feature>